<keyword evidence="1" id="KW-1133">Transmembrane helix</keyword>
<evidence type="ECO:0000313" key="3">
    <source>
        <dbReference type="Proteomes" id="UP000042527"/>
    </source>
</evidence>
<proteinExistence type="predicted"/>
<reference evidence="3" key="1">
    <citation type="submission" date="2015-01" db="EMBL/GenBank/DDBJ databases">
        <authorList>
            <person name="Manzoor Shahid"/>
            <person name="Zubair Saima"/>
        </authorList>
    </citation>
    <scope>NUCLEOTIDE SEQUENCE [LARGE SCALE GENOMIC DNA]</scope>
    <source>
        <strain evidence="3">V1</strain>
    </source>
</reference>
<keyword evidence="1" id="KW-0472">Membrane</keyword>
<organism evidence="2 3">
    <name type="scientific">Treponema phagedenis</name>
    <dbReference type="NCBI Taxonomy" id="162"/>
    <lineage>
        <taxon>Bacteria</taxon>
        <taxon>Pseudomonadati</taxon>
        <taxon>Spirochaetota</taxon>
        <taxon>Spirochaetia</taxon>
        <taxon>Spirochaetales</taxon>
        <taxon>Treponemataceae</taxon>
        <taxon>Treponema</taxon>
    </lineage>
</organism>
<dbReference type="EMBL" id="CDNC01000015">
    <property type="protein sequence ID" value="CEM61878.1"/>
    <property type="molecule type" value="Genomic_DNA"/>
</dbReference>
<accession>A0A0B7GTQ5</accession>
<protein>
    <submittedName>
        <fullName evidence="2">Uncharacterized protein</fullName>
    </submittedName>
</protein>
<evidence type="ECO:0000256" key="1">
    <source>
        <dbReference type="SAM" id="Phobius"/>
    </source>
</evidence>
<keyword evidence="1" id="KW-0812">Transmembrane</keyword>
<dbReference type="Proteomes" id="UP000042527">
    <property type="component" value="Unassembled WGS sequence"/>
</dbReference>
<sequence length="52" mass="5953">MLLGKGMILHAVWQKLMKNAQKGLFLTVSVTLRAPLKTYFLVYLFIILVAFL</sequence>
<gene>
    <name evidence="2" type="ORF">TPHV1_220002</name>
</gene>
<feature type="transmembrane region" description="Helical" evidence="1">
    <location>
        <begin position="24"/>
        <end position="51"/>
    </location>
</feature>
<keyword evidence="3" id="KW-1185">Reference proteome</keyword>
<evidence type="ECO:0000313" key="2">
    <source>
        <dbReference type="EMBL" id="CEM61878.1"/>
    </source>
</evidence>
<name>A0A0B7GTQ5_TREPH</name>
<dbReference type="AlphaFoldDB" id="A0A0B7GTQ5"/>